<dbReference type="Pfam" id="PF00936">
    <property type="entry name" value="BMC"/>
    <property type="match status" value="1"/>
</dbReference>
<evidence type="ECO:0000256" key="1">
    <source>
        <dbReference type="ARBA" id="ARBA00024322"/>
    </source>
</evidence>
<dbReference type="EMBL" id="CP032416">
    <property type="protein sequence ID" value="AYD39530.1"/>
    <property type="molecule type" value="Genomic_DNA"/>
</dbReference>
<accession>A0A386H1H6</accession>
<evidence type="ECO:0000259" key="3">
    <source>
        <dbReference type="Pfam" id="PF00936"/>
    </source>
</evidence>
<keyword evidence="2" id="KW-1283">Bacterial microcompartment</keyword>
<dbReference type="GO" id="GO:0031469">
    <property type="term" value="C:bacterial microcompartment"/>
    <property type="evidence" value="ECO:0007669"/>
    <property type="project" value="UniProtKB-SubCell"/>
</dbReference>
<protein>
    <submittedName>
        <fullName evidence="4">BMC domain-containing protein</fullName>
    </submittedName>
</protein>
<dbReference type="Proteomes" id="UP000266301">
    <property type="component" value="Chromosome"/>
</dbReference>
<sequence>MILGDYKMNIQFIDKISNGTLRILYRRVTDNKVKEIIAQDKVTTVGICDGNIADVLVASDIAEKSSNVIVSEISGVCPQHIVCIGIFGNTAAVKTALNSIKEQFKKN</sequence>
<dbReference type="InterPro" id="IPR037233">
    <property type="entry name" value="CcmK-like_sf"/>
</dbReference>
<evidence type="ECO:0000313" key="5">
    <source>
        <dbReference type="Proteomes" id="UP000266301"/>
    </source>
</evidence>
<keyword evidence="5" id="KW-1185">Reference proteome</keyword>
<dbReference type="KEGG" id="cfer:D4Z93_02820"/>
<comment type="subcellular location">
    <subcellularLocation>
        <location evidence="1">Bacterial microcompartment</location>
    </subcellularLocation>
</comment>
<evidence type="ECO:0000313" key="4">
    <source>
        <dbReference type="EMBL" id="AYD39530.1"/>
    </source>
</evidence>
<name>A0A386H1H6_9CLOT</name>
<dbReference type="AlphaFoldDB" id="A0A386H1H6"/>
<gene>
    <name evidence="4" type="ORF">D4Z93_02820</name>
</gene>
<dbReference type="Gene3D" id="3.30.70.1710">
    <property type="match status" value="1"/>
</dbReference>
<dbReference type="InterPro" id="IPR000249">
    <property type="entry name" value="BMC_dom"/>
</dbReference>
<reference evidence="4 5" key="1">
    <citation type="journal article" date="2019" name="Int. J. Syst. Evol. Microbiol.">
        <title>Clostridium fermenticellae sp. nov., isolated from the mud in a fermentation cellar for the production of the Chinese liquor, baijiu.</title>
        <authorList>
            <person name="Xu P.X."/>
            <person name="Chai L.J."/>
            <person name="Qiu T."/>
            <person name="Zhang X.J."/>
            <person name="Lu Z.M."/>
            <person name="Xiao C."/>
            <person name="Wang S.T."/>
            <person name="Shen C.H."/>
            <person name="Shi J.S."/>
            <person name="Xu Z.H."/>
        </authorList>
    </citation>
    <scope>NUCLEOTIDE SEQUENCE [LARGE SCALE GENOMIC DNA]</scope>
    <source>
        <strain evidence="4 5">JN500901</strain>
    </source>
</reference>
<organism evidence="4 5">
    <name type="scientific">Clostridium fermenticellae</name>
    <dbReference type="NCBI Taxonomy" id="2068654"/>
    <lineage>
        <taxon>Bacteria</taxon>
        <taxon>Bacillati</taxon>
        <taxon>Bacillota</taxon>
        <taxon>Clostridia</taxon>
        <taxon>Eubacteriales</taxon>
        <taxon>Clostridiaceae</taxon>
        <taxon>Clostridium</taxon>
    </lineage>
</organism>
<dbReference type="OrthoDB" id="3182611at2"/>
<evidence type="ECO:0000256" key="2">
    <source>
        <dbReference type="ARBA" id="ARBA00024446"/>
    </source>
</evidence>
<feature type="domain" description="Bacterial microcompartment" evidence="3">
    <location>
        <begin position="52"/>
        <end position="104"/>
    </location>
</feature>
<proteinExistence type="predicted"/>
<dbReference type="SUPFAM" id="SSF143414">
    <property type="entry name" value="CcmK-like"/>
    <property type="match status" value="1"/>
</dbReference>